<evidence type="ECO:0000313" key="3">
    <source>
        <dbReference type="Proteomes" id="UP001301350"/>
    </source>
</evidence>
<dbReference type="AlphaFoldDB" id="A0AAV9IVI4"/>
<feature type="compositionally biased region" description="Low complexity" evidence="1">
    <location>
        <begin position="22"/>
        <end position="33"/>
    </location>
</feature>
<reference evidence="2 3" key="1">
    <citation type="submission" date="2022-07" db="EMBL/GenBank/DDBJ databases">
        <title>Genome-wide signatures of adaptation to extreme environments.</title>
        <authorList>
            <person name="Cho C.H."/>
            <person name="Yoon H.S."/>
        </authorList>
    </citation>
    <scope>NUCLEOTIDE SEQUENCE [LARGE SCALE GENOMIC DNA]</scope>
    <source>
        <strain evidence="2 3">DBV 063 E5</strain>
    </source>
</reference>
<evidence type="ECO:0008006" key="4">
    <source>
        <dbReference type="Google" id="ProtNLM"/>
    </source>
</evidence>
<name>A0AAV9IVI4_CYACA</name>
<evidence type="ECO:0000256" key="1">
    <source>
        <dbReference type="SAM" id="MobiDB-lite"/>
    </source>
</evidence>
<dbReference type="SUPFAM" id="SSF47954">
    <property type="entry name" value="Cyclin-like"/>
    <property type="match status" value="1"/>
</dbReference>
<dbReference type="Proteomes" id="UP001301350">
    <property type="component" value="Unassembled WGS sequence"/>
</dbReference>
<protein>
    <recommendedName>
        <fullName evidence="4">Cyclin N-terminal domain-containing protein</fullName>
    </recommendedName>
</protein>
<feature type="compositionally biased region" description="Low complexity" evidence="1">
    <location>
        <begin position="338"/>
        <end position="411"/>
    </location>
</feature>
<comment type="caution">
    <text evidence="2">The sequence shown here is derived from an EMBL/GenBank/DDBJ whole genome shotgun (WGS) entry which is preliminary data.</text>
</comment>
<keyword evidence="3" id="KW-1185">Reference proteome</keyword>
<feature type="region of interest" description="Disordered" evidence="1">
    <location>
        <begin position="1"/>
        <end position="45"/>
    </location>
</feature>
<gene>
    <name evidence="2" type="ORF">CDCA_CDCA08G2314</name>
</gene>
<proteinExistence type="predicted"/>
<accession>A0AAV9IVI4</accession>
<evidence type="ECO:0000313" key="2">
    <source>
        <dbReference type="EMBL" id="KAK4536289.1"/>
    </source>
</evidence>
<feature type="region of interest" description="Disordered" evidence="1">
    <location>
        <begin position="328"/>
        <end position="411"/>
    </location>
</feature>
<organism evidence="2 3">
    <name type="scientific">Cyanidium caldarium</name>
    <name type="common">Red alga</name>
    <dbReference type="NCBI Taxonomy" id="2771"/>
    <lineage>
        <taxon>Eukaryota</taxon>
        <taxon>Rhodophyta</taxon>
        <taxon>Bangiophyceae</taxon>
        <taxon>Cyanidiales</taxon>
        <taxon>Cyanidiaceae</taxon>
        <taxon>Cyanidium</taxon>
    </lineage>
</organism>
<sequence length="411" mass="43959">MSTRPSPCTRNDHEDATPAGDARSAATRSPRPRGQSCTSLDAPPGDAQQLARLDENDDEVTEAAVSALVLNGFADKMRMREQLLVYDAAYHPPARGSRLYHRRAAVMQRLSQCVARWAIRDEIIWVAMAYYDRICYEMGEAVWRAPDTNCHYGFACLTLACEVLEAPTVALAVLLSDGDAERLTQLWKTKHALRRHLSWREDVVTPHAWIRLQRHWPRHVQVLAVGMVTLSLFDPAWSTVLPSHTAMAALTAASLVFGEDAARYEALGASASGRRAASAPERPRPAMARSNGAPATSSRGVPTAAEPELVRRMLVEFYQRSFPAGEPRSGVDMVGMWSSSSSSMSTPGTSSSPSPDLSSAPSSSSATAAAATAAAAMMMQGAGEAAAVPGSSRPSGADRSAARSALASTGH</sequence>
<dbReference type="EMBL" id="JANCYW010000008">
    <property type="protein sequence ID" value="KAK4536289.1"/>
    <property type="molecule type" value="Genomic_DNA"/>
</dbReference>
<feature type="region of interest" description="Disordered" evidence="1">
    <location>
        <begin position="269"/>
        <end position="304"/>
    </location>
</feature>
<feature type="compositionally biased region" description="Low complexity" evidence="1">
    <location>
        <begin position="269"/>
        <end position="290"/>
    </location>
</feature>
<dbReference type="InterPro" id="IPR036915">
    <property type="entry name" value="Cyclin-like_sf"/>
</dbReference>